<dbReference type="GO" id="GO:0005737">
    <property type="term" value="C:cytoplasm"/>
    <property type="evidence" value="ECO:0007669"/>
    <property type="project" value="TreeGrafter"/>
</dbReference>
<evidence type="ECO:0000259" key="10">
    <source>
        <dbReference type="Pfam" id="PF02771"/>
    </source>
</evidence>
<dbReference type="InterPro" id="IPR006091">
    <property type="entry name" value="Acyl-CoA_Oxase/DH_mid-dom"/>
</dbReference>
<organism evidence="11 12">
    <name type="scientific">Natronomonas pharaonis (strain ATCC 35678 / DSM 2160 / CIP 103997 / JCM 8858 / NBRC 14720 / NCIMB 2260 / Gabara)</name>
    <name type="common">Halobacterium pharaonis</name>
    <dbReference type="NCBI Taxonomy" id="348780"/>
    <lineage>
        <taxon>Archaea</taxon>
        <taxon>Methanobacteriati</taxon>
        <taxon>Methanobacteriota</taxon>
        <taxon>Stenosarchaea group</taxon>
        <taxon>Halobacteria</taxon>
        <taxon>Halobacteriales</taxon>
        <taxon>Natronomonadaceae</taxon>
        <taxon>Natronomonas</taxon>
    </lineage>
</organism>
<evidence type="ECO:0000313" key="11">
    <source>
        <dbReference type="EMBL" id="CAI48968.1"/>
    </source>
</evidence>
<dbReference type="GO" id="GO:0003995">
    <property type="term" value="F:acyl-CoA dehydrogenase activity"/>
    <property type="evidence" value="ECO:0007669"/>
    <property type="project" value="TreeGrafter"/>
</dbReference>
<comment type="cofactor">
    <cofactor evidence="1 7">
        <name>FAD</name>
        <dbReference type="ChEBI" id="CHEBI:57692"/>
    </cofactor>
</comment>
<comment type="similarity">
    <text evidence="2 7">Belongs to the acyl-CoA dehydrogenase family.</text>
</comment>
<dbReference type="Pfam" id="PF00441">
    <property type="entry name" value="Acyl-CoA_dh_1"/>
    <property type="match status" value="1"/>
</dbReference>
<dbReference type="GO" id="GO:0050660">
    <property type="term" value="F:flavin adenine dinucleotide binding"/>
    <property type="evidence" value="ECO:0007669"/>
    <property type="project" value="InterPro"/>
</dbReference>
<evidence type="ECO:0000259" key="8">
    <source>
        <dbReference type="Pfam" id="PF00441"/>
    </source>
</evidence>
<dbReference type="PIRSF" id="PIRSF016578">
    <property type="entry name" value="HsaA"/>
    <property type="match status" value="1"/>
</dbReference>
<dbReference type="InterPro" id="IPR046373">
    <property type="entry name" value="Acyl-CoA_Oxase/DH_mid-dom_sf"/>
</dbReference>
<dbReference type="STRING" id="348780.NP_1754A"/>
<feature type="domain" description="Acyl-CoA dehydrogenase/oxidase N-terminal" evidence="10">
    <location>
        <begin position="8"/>
        <end position="124"/>
    </location>
</feature>
<dbReference type="Proteomes" id="UP000002698">
    <property type="component" value="Chromosome"/>
</dbReference>
<dbReference type="InterPro" id="IPR009075">
    <property type="entry name" value="AcylCo_DH/oxidase_C"/>
</dbReference>
<reference evidence="11 12" key="1">
    <citation type="journal article" date="2005" name="Genome Res.">
        <title>Living with two extremes: conclusions from the genome sequence of Natronomonas pharaonis.</title>
        <authorList>
            <person name="Falb M."/>
            <person name="Pfeiffer F."/>
            <person name="Palm P."/>
            <person name="Rodewald K."/>
            <person name="Hickmann V."/>
            <person name="Tittor J."/>
            <person name="Oesterhelt D."/>
        </authorList>
    </citation>
    <scope>NUCLEOTIDE SEQUENCE [LARGE SCALE GENOMIC DNA]</scope>
    <source>
        <strain evidence="12">ATCC 35678 / DSM 2160 / CIP 103997 / JCM 8858 / NBRC 14720 / NCIMB 2260 / Gabara</strain>
    </source>
</reference>
<evidence type="ECO:0000256" key="2">
    <source>
        <dbReference type="ARBA" id="ARBA00009347"/>
    </source>
</evidence>
<evidence type="ECO:0000256" key="7">
    <source>
        <dbReference type="RuleBase" id="RU362125"/>
    </source>
</evidence>
<evidence type="ECO:0000256" key="5">
    <source>
        <dbReference type="ARBA" id="ARBA00022827"/>
    </source>
</evidence>
<feature type="domain" description="Acyl-CoA dehydrogenase/oxidase C-terminal" evidence="8">
    <location>
        <begin position="240"/>
        <end position="387"/>
    </location>
</feature>
<dbReference type="HOGENOM" id="CLU_018204_1_0_2"/>
<dbReference type="InterPro" id="IPR009100">
    <property type="entry name" value="AcylCoA_DH/oxidase_NM_dom_sf"/>
</dbReference>
<dbReference type="InterPro" id="IPR013786">
    <property type="entry name" value="AcylCoA_DH/ox_N"/>
</dbReference>
<dbReference type="Pfam" id="PF02770">
    <property type="entry name" value="Acyl-CoA_dh_M"/>
    <property type="match status" value="1"/>
</dbReference>
<dbReference type="AlphaFoldDB" id="A0A1U7EVD0"/>
<dbReference type="EnsemblBacteria" id="CAI48968">
    <property type="protein sequence ID" value="CAI48968"/>
    <property type="gene ID" value="NP_1754A"/>
</dbReference>
<keyword evidence="4 7" id="KW-0285">Flavoprotein</keyword>
<dbReference type="Pfam" id="PF02771">
    <property type="entry name" value="Acyl-CoA_dh_N"/>
    <property type="match status" value="1"/>
</dbReference>
<evidence type="ECO:0000256" key="1">
    <source>
        <dbReference type="ARBA" id="ARBA00001974"/>
    </source>
</evidence>
<dbReference type="InterPro" id="IPR037069">
    <property type="entry name" value="AcylCoA_DH/ox_N_sf"/>
</dbReference>
<evidence type="ECO:0000256" key="3">
    <source>
        <dbReference type="ARBA" id="ARBA00011738"/>
    </source>
</evidence>
<dbReference type="GeneID" id="3702475"/>
<sequence>MLSYNDSEKATELAERANDLMEEVVLPKEREMAGGMAVSDGTLEELREAARDYGVYAPQIDEEYGGMGYDFRDVLPTFEEAGRSLLGAAAMRVDAPDEGNMHLLELHGSELQKEEYLEPLVAGDIVSGFSMTEPMQGGGSDPKMLKTTAEKDGDEWVINGHKWWTTKGIQADILLVFARTDQEAHPYEGCSVFIVPADADGVEIERNIPHLGSETHGIGHAEIKYNNVRVPEEHLLGQEGMGFAHVQERLGPARLTHCMRYSGMAERALDIATAYMSEREAFGSKLAEKQVPRHEVAEHRTRLAAARALIRQAADSISAGNEARLEVSMAKVFTANVTQEAVDTSLQFCGGNGIAKDLPIADFYESVRQFRLVDGADEVHKRVISREAFSDVKSEELEPVTRFDG</sequence>
<evidence type="ECO:0000256" key="6">
    <source>
        <dbReference type="ARBA" id="ARBA00023002"/>
    </source>
</evidence>
<dbReference type="FunFam" id="2.40.110.10:FF:000002">
    <property type="entry name" value="Acyl-CoA dehydrogenase fadE12"/>
    <property type="match status" value="1"/>
</dbReference>
<dbReference type="SUPFAM" id="SSF56645">
    <property type="entry name" value="Acyl-CoA dehydrogenase NM domain-like"/>
    <property type="match status" value="1"/>
</dbReference>
<keyword evidence="5 7" id="KW-0274">FAD</keyword>
<accession>A0A1U7EVD0</accession>
<dbReference type="Gene3D" id="1.10.540.10">
    <property type="entry name" value="Acyl-CoA dehydrogenase/oxidase, N-terminal domain"/>
    <property type="match status" value="1"/>
</dbReference>
<dbReference type="InterPro" id="IPR050741">
    <property type="entry name" value="Acyl-CoA_dehydrogenase"/>
</dbReference>
<keyword evidence="12" id="KW-1185">Reference proteome</keyword>
<gene>
    <name evidence="11" type="primary">acd11</name>
    <name evidence="11" type="ordered locus">NP_1754A</name>
</gene>
<dbReference type="PANTHER" id="PTHR48083">
    <property type="entry name" value="MEDIUM-CHAIN SPECIFIC ACYL-COA DEHYDROGENASE, MITOCHONDRIAL-RELATED"/>
    <property type="match status" value="1"/>
</dbReference>
<proteinExistence type="inferred from homology"/>
<evidence type="ECO:0000259" key="9">
    <source>
        <dbReference type="Pfam" id="PF02770"/>
    </source>
</evidence>
<dbReference type="OrthoDB" id="275197at2157"/>
<dbReference type="PANTHER" id="PTHR48083:SF13">
    <property type="entry name" value="ACYL-COA DEHYDROGENASE FAMILY MEMBER 11"/>
    <property type="match status" value="1"/>
</dbReference>
<dbReference type="Gene3D" id="1.20.140.10">
    <property type="entry name" value="Butyryl-CoA Dehydrogenase, subunit A, domain 3"/>
    <property type="match status" value="1"/>
</dbReference>
<keyword evidence="6 7" id="KW-0560">Oxidoreductase</keyword>
<dbReference type="eggNOG" id="arCOG01708">
    <property type="taxonomic scope" value="Archaea"/>
</dbReference>
<dbReference type="InterPro" id="IPR036250">
    <property type="entry name" value="AcylCo_DH-like_C"/>
</dbReference>
<comment type="subunit">
    <text evidence="3">Homodimer.</text>
</comment>
<dbReference type="RefSeq" id="WP_011322601.1">
    <property type="nucleotide sequence ID" value="NC_007426.1"/>
</dbReference>
<dbReference type="GO" id="GO:0033539">
    <property type="term" value="P:fatty acid beta-oxidation using acyl-CoA dehydrogenase"/>
    <property type="evidence" value="ECO:0007669"/>
    <property type="project" value="TreeGrafter"/>
</dbReference>
<protein>
    <submittedName>
        <fullName evidence="11">Acyl-CoA dehydrogenase</fullName>
        <ecNumber evidence="11">1.3.8.-</ecNumber>
    </submittedName>
</protein>
<evidence type="ECO:0000256" key="4">
    <source>
        <dbReference type="ARBA" id="ARBA00022630"/>
    </source>
</evidence>
<feature type="domain" description="Acyl-CoA oxidase/dehydrogenase middle" evidence="9">
    <location>
        <begin position="129"/>
        <end position="223"/>
    </location>
</feature>
<dbReference type="KEGG" id="nph:NP_1754A"/>
<dbReference type="EC" id="1.3.8.-" evidence="11"/>
<dbReference type="EMBL" id="CR936257">
    <property type="protein sequence ID" value="CAI48968.1"/>
    <property type="molecule type" value="Genomic_DNA"/>
</dbReference>
<name>A0A1U7EVD0_NATPD</name>
<dbReference type="SUPFAM" id="SSF47203">
    <property type="entry name" value="Acyl-CoA dehydrogenase C-terminal domain-like"/>
    <property type="match status" value="1"/>
</dbReference>
<dbReference type="Gene3D" id="2.40.110.10">
    <property type="entry name" value="Butyryl-CoA Dehydrogenase, subunit A, domain 2"/>
    <property type="match status" value="1"/>
</dbReference>
<evidence type="ECO:0000313" key="12">
    <source>
        <dbReference type="Proteomes" id="UP000002698"/>
    </source>
</evidence>